<protein>
    <submittedName>
        <fullName evidence="2">Uncharacterized protein</fullName>
    </submittedName>
</protein>
<proteinExistence type="predicted"/>
<dbReference type="EMBL" id="CP021983">
    <property type="protein sequence ID" value="ASC72912.1"/>
    <property type="molecule type" value="Genomic_DNA"/>
</dbReference>
<accession>A0A1Z3HRN8</accession>
<dbReference type="Gene3D" id="2.40.50.140">
    <property type="entry name" value="Nucleic acid-binding proteins"/>
    <property type="match status" value="1"/>
</dbReference>
<gene>
    <name evidence="2" type="ORF">XM38_038720</name>
</gene>
<feature type="transmembrane region" description="Helical" evidence="1">
    <location>
        <begin position="113"/>
        <end position="135"/>
    </location>
</feature>
<sequence>MLPYIICFAIGGVFVLLSALGGLDGVDFGDLDTADLDAAELDTADLDTAAIEAEVDDIDAGTHALTADQTRRFARPPKRLWLPVLSFRFWTFGLCFFGLTGLLLTWLQPDLPVAVIGAIATLMGILCGSLAAWILRLLGTHQANSMTTSDSLVGLIGTVEIPFDAHSRGKVRLSLKGSTIGFFAFTQEDRAFQPGETVLVVGLENNKLWVVSCEELKSPWLGVPE</sequence>
<keyword evidence="3" id="KW-1185">Reference proteome</keyword>
<evidence type="ECO:0000313" key="3">
    <source>
        <dbReference type="Proteomes" id="UP000191901"/>
    </source>
</evidence>
<reference evidence="2 3" key="1">
    <citation type="journal article" date="2016" name="Biochim. Biophys. Acta">
        <title>Characterization of red-shifted phycobilisomes isolated from the chlorophyll f-containing cyanobacterium Halomicronema hongdechloris.</title>
        <authorList>
            <person name="Li Y."/>
            <person name="Lin Y."/>
            <person name="Garvey C.J."/>
            <person name="Birch D."/>
            <person name="Corkery R.W."/>
            <person name="Loughlin P.C."/>
            <person name="Scheer H."/>
            <person name="Willows R.D."/>
            <person name="Chen M."/>
        </authorList>
    </citation>
    <scope>NUCLEOTIDE SEQUENCE [LARGE SCALE GENOMIC DNA]</scope>
    <source>
        <strain evidence="2 3">C2206</strain>
    </source>
</reference>
<dbReference type="AlphaFoldDB" id="A0A1Z3HRN8"/>
<keyword evidence="1" id="KW-0472">Membrane</keyword>
<dbReference type="STRING" id="1641165.XM38_03075"/>
<evidence type="ECO:0000313" key="2">
    <source>
        <dbReference type="EMBL" id="ASC72912.1"/>
    </source>
</evidence>
<keyword evidence="1" id="KW-0812">Transmembrane</keyword>
<feature type="transmembrane region" description="Helical" evidence="1">
    <location>
        <begin position="80"/>
        <end position="107"/>
    </location>
</feature>
<keyword evidence="1" id="KW-1133">Transmembrane helix</keyword>
<name>A0A1Z3HRN8_9CYAN</name>
<organism evidence="2 3">
    <name type="scientific">Halomicronema hongdechloris C2206</name>
    <dbReference type="NCBI Taxonomy" id="1641165"/>
    <lineage>
        <taxon>Bacteria</taxon>
        <taxon>Bacillati</taxon>
        <taxon>Cyanobacteriota</taxon>
        <taxon>Cyanophyceae</taxon>
        <taxon>Nodosilineales</taxon>
        <taxon>Nodosilineaceae</taxon>
        <taxon>Halomicronema</taxon>
    </lineage>
</organism>
<dbReference type="KEGG" id="hhg:XM38_038720"/>
<evidence type="ECO:0000256" key="1">
    <source>
        <dbReference type="SAM" id="Phobius"/>
    </source>
</evidence>
<dbReference type="InterPro" id="IPR012340">
    <property type="entry name" value="NA-bd_OB-fold"/>
</dbReference>
<dbReference type="Proteomes" id="UP000191901">
    <property type="component" value="Chromosome"/>
</dbReference>